<dbReference type="InterPro" id="IPR012677">
    <property type="entry name" value="Nucleotide-bd_a/b_plait_sf"/>
</dbReference>
<dbReference type="GeneID" id="27726299"/>
<comment type="function">
    <text evidence="6">May be involved in the turnover of nuclear polyadenylated (pA+) RNA.</text>
</comment>
<dbReference type="EMBL" id="JOWA01000110">
    <property type="protein sequence ID" value="KEZ41149.1"/>
    <property type="molecule type" value="Genomic_DNA"/>
</dbReference>
<keyword evidence="9" id="KW-0175">Coiled coil</keyword>
<keyword evidence="14" id="KW-1185">Reference proteome</keyword>
<keyword evidence="4 8" id="KW-0862">Zinc</keyword>
<dbReference type="PROSITE" id="PS50102">
    <property type="entry name" value="RRM"/>
    <property type="match status" value="1"/>
</dbReference>
<dbReference type="Proteomes" id="UP000028545">
    <property type="component" value="Unassembled WGS sequence"/>
</dbReference>
<dbReference type="InterPro" id="IPR000571">
    <property type="entry name" value="Znf_CCCH"/>
</dbReference>
<dbReference type="SUPFAM" id="SSF90229">
    <property type="entry name" value="CCCH zinc finger"/>
    <property type="match status" value="1"/>
</dbReference>
<dbReference type="InterPro" id="IPR045137">
    <property type="entry name" value="RBM26/27"/>
</dbReference>
<dbReference type="GO" id="GO:0003723">
    <property type="term" value="F:RNA binding"/>
    <property type="evidence" value="ECO:0007669"/>
    <property type="project" value="UniProtKB-UniRule"/>
</dbReference>
<proteinExistence type="predicted"/>
<feature type="domain" description="C3H1-type" evidence="12">
    <location>
        <begin position="236"/>
        <end position="264"/>
    </location>
</feature>
<feature type="coiled-coil region" evidence="9">
    <location>
        <begin position="460"/>
        <end position="494"/>
    </location>
</feature>
<dbReference type="InterPro" id="IPR000504">
    <property type="entry name" value="RRM_dom"/>
</dbReference>
<dbReference type="OMA" id="ITYDSHA"/>
<dbReference type="Pfam" id="PF01480">
    <property type="entry name" value="PWI"/>
    <property type="match status" value="1"/>
</dbReference>
<dbReference type="Gene3D" id="1.20.1390.10">
    <property type="entry name" value="PWI domain"/>
    <property type="match status" value="1"/>
</dbReference>
<dbReference type="SMART" id="SM00356">
    <property type="entry name" value="ZnF_C3H1"/>
    <property type="match status" value="1"/>
</dbReference>
<evidence type="ECO:0000313" key="14">
    <source>
        <dbReference type="Proteomes" id="UP000028545"/>
    </source>
</evidence>
<dbReference type="InterPro" id="IPR035979">
    <property type="entry name" value="RBD_domain_sf"/>
</dbReference>
<dbReference type="RefSeq" id="XP_016640948.1">
    <property type="nucleotide sequence ID" value="XM_016789121.1"/>
</dbReference>
<feature type="domain" description="RRM" evidence="11">
    <location>
        <begin position="344"/>
        <end position="416"/>
    </location>
</feature>
<dbReference type="PANTHER" id="PTHR14398">
    <property type="entry name" value="RNA RECOGNITION RRM/RNP DOMAIN"/>
    <property type="match status" value="1"/>
</dbReference>
<keyword evidence="3 8" id="KW-0863">Zinc-finger</keyword>
<dbReference type="InterPro" id="IPR036483">
    <property type="entry name" value="PWI_dom_sf"/>
</dbReference>
<dbReference type="Pfam" id="PF00076">
    <property type="entry name" value="RRM_1"/>
    <property type="match status" value="1"/>
</dbReference>
<evidence type="ECO:0000256" key="6">
    <source>
        <dbReference type="ARBA" id="ARBA00043866"/>
    </source>
</evidence>
<dbReference type="SUPFAM" id="SSF54928">
    <property type="entry name" value="RNA-binding domain, RBD"/>
    <property type="match status" value="1"/>
</dbReference>
<evidence type="ECO:0000256" key="7">
    <source>
        <dbReference type="PROSITE-ProRule" id="PRU00176"/>
    </source>
</evidence>
<dbReference type="GO" id="GO:0006397">
    <property type="term" value="P:mRNA processing"/>
    <property type="evidence" value="ECO:0007669"/>
    <property type="project" value="UniProtKB-KW"/>
</dbReference>
<gene>
    <name evidence="13" type="ORF">SAPIO_CDS7227</name>
</gene>
<evidence type="ECO:0000256" key="5">
    <source>
        <dbReference type="ARBA" id="ARBA00022884"/>
    </source>
</evidence>
<name>A0A084G1D7_PSEDA</name>
<evidence type="ECO:0000256" key="4">
    <source>
        <dbReference type="ARBA" id="ARBA00022833"/>
    </source>
</evidence>
<feature type="region of interest" description="Disordered" evidence="10">
    <location>
        <begin position="539"/>
        <end position="578"/>
    </location>
</feature>
<organism evidence="13 14">
    <name type="scientific">Pseudallescheria apiosperma</name>
    <name type="common">Scedosporium apiospermum</name>
    <dbReference type="NCBI Taxonomy" id="563466"/>
    <lineage>
        <taxon>Eukaryota</taxon>
        <taxon>Fungi</taxon>
        <taxon>Dikarya</taxon>
        <taxon>Ascomycota</taxon>
        <taxon>Pezizomycotina</taxon>
        <taxon>Sordariomycetes</taxon>
        <taxon>Hypocreomycetidae</taxon>
        <taxon>Microascales</taxon>
        <taxon>Microascaceae</taxon>
        <taxon>Scedosporium</taxon>
    </lineage>
</organism>
<feature type="region of interest" description="Disordered" evidence="10">
    <location>
        <begin position="420"/>
        <end position="442"/>
    </location>
</feature>
<evidence type="ECO:0000256" key="8">
    <source>
        <dbReference type="PROSITE-ProRule" id="PRU00723"/>
    </source>
</evidence>
<evidence type="ECO:0008006" key="15">
    <source>
        <dbReference type="Google" id="ProtNLM"/>
    </source>
</evidence>
<evidence type="ECO:0000256" key="10">
    <source>
        <dbReference type="SAM" id="MobiDB-lite"/>
    </source>
</evidence>
<dbReference type="PROSITE" id="PS50103">
    <property type="entry name" value="ZF_C3H1"/>
    <property type="match status" value="1"/>
</dbReference>
<keyword evidence="5 7" id="KW-0694">RNA-binding</keyword>
<evidence type="ECO:0000259" key="11">
    <source>
        <dbReference type="PROSITE" id="PS50102"/>
    </source>
</evidence>
<feature type="region of interest" description="Disordered" evidence="10">
    <location>
        <begin position="131"/>
        <end position="168"/>
    </location>
</feature>
<accession>A0A084G1D7</accession>
<feature type="compositionally biased region" description="Gly residues" evidence="10">
    <location>
        <begin position="555"/>
        <end position="567"/>
    </location>
</feature>
<keyword evidence="1" id="KW-0507">mRNA processing</keyword>
<feature type="region of interest" description="Disordered" evidence="10">
    <location>
        <begin position="498"/>
        <end position="518"/>
    </location>
</feature>
<dbReference type="InterPro" id="IPR002483">
    <property type="entry name" value="PWI_dom"/>
</dbReference>
<dbReference type="VEuPathDB" id="FungiDB:SAPIO_CDS7227"/>
<feature type="region of interest" description="Disordered" evidence="10">
    <location>
        <begin position="301"/>
        <end position="326"/>
    </location>
</feature>
<feature type="compositionally biased region" description="Basic and acidic residues" evidence="10">
    <location>
        <begin position="431"/>
        <end position="441"/>
    </location>
</feature>
<dbReference type="OrthoDB" id="443401at2759"/>
<dbReference type="Pfam" id="PF00642">
    <property type="entry name" value="zf-CCCH"/>
    <property type="match status" value="1"/>
</dbReference>
<sequence>MASQLFPKEDVPALKAWIVKRLENTSDADADVLAEYVIELLRHDGDVNSIRELCKQEIRDFLNDDDSSLFIDDVFKAIAEKLYLPPEARPPRPSANPTPIYDPNQPLAGFGPNQPLEGFNPTQIQSLQPQYPGQTLLNGSRKRSYQERLDDGEEHGVPGYQPGDTSRVIKQARRGYGAGRDSQRRNHNLPLAPTAISNLPLPPGFAQFDQVPETLPFPPPFIYPGQAKSGAGGSRPRRKQRCRQFDTQGFCPRGLTCPYDHSLPEFTQVQPVPMTMEINDAYDPNEPNFILYATQQSLAPFVPPPNGKGPVKRRRGDKSRKGTRDRLPRTAFAFEGPIKDRNRTAIVVENIPEENFNEESVRGFFSQFGQIQEISMRPYKRLAVLKFDTWDSANAAYQCPKAIFENRFVKVYWYKEEADVPTKGSGGSSDARAEADGHQGEPEFDMNEFLRKQDEAQKIFEMKKQRRAELLKQKEELDKRQQELLERQLEVKRKLEAKLGNTPGSSEGTDGGNAAGNSTTESLRAQLMKLEEEARILGLDPNSDASPLDESVGGPVRGGYRGRGAGFRGSSRGRGSRGGYRGGFRGGFGDVHEAYAAYSLDNRPRRVAVTGVDFTAPEKDEALRQFLLGVGEFAAVETTPATTHITFKERKTAEVFLLQLHNNSLPGVEGTLKVTWVPNSTPSLTTNTTTTTTTATATGDTARVTDEKKIGGVDGADDDMLEDGEVVEDEGKRDMDYEVADENEWGA</sequence>
<dbReference type="SMART" id="SM00360">
    <property type="entry name" value="RRM"/>
    <property type="match status" value="1"/>
</dbReference>
<feature type="compositionally biased region" description="Acidic residues" evidence="10">
    <location>
        <begin position="737"/>
        <end position="747"/>
    </location>
</feature>
<evidence type="ECO:0000259" key="12">
    <source>
        <dbReference type="PROSITE" id="PS50103"/>
    </source>
</evidence>
<feature type="compositionally biased region" description="Acidic residues" evidence="10">
    <location>
        <begin position="715"/>
        <end position="728"/>
    </location>
</feature>
<evidence type="ECO:0000256" key="9">
    <source>
        <dbReference type="SAM" id="Coils"/>
    </source>
</evidence>
<reference evidence="13 14" key="1">
    <citation type="journal article" date="2014" name="Genome Announc.">
        <title>Draft genome sequence of the pathogenic fungus Scedosporium apiospermum.</title>
        <authorList>
            <person name="Vandeputte P."/>
            <person name="Ghamrawi S."/>
            <person name="Rechenmann M."/>
            <person name="Iltis A."/>
            <person name="Giraud S."/>
            <person name="Fleury M."/>
            <person name="Thornton C."/>
            <person name="Delhaes L."/>
            <person name="Meyer W."/>
            <person name="Papon N."/>
            <person name="Bouchara J.P."/>
        </authorList>
    </citation>
    <scope>NUCLEOTIDE SEQUENCE [LARGE SCALE GENOMIC DNA]</scope>
    <source>
        <strain evidence="13 14">IHEM 14462</strain>
    </source>
</reference>
<evidence type="ECO:0000256" key="3">
    <source>
        <dbReference type="ARBA" id="ARBA00022771"/>
    </source>
</evidence>
<dbReference type="SUPFAM" id="SSF101233">
    <property type="entry name" value="PWI domain"/>
    <property type="match status" value="1"/>
</dbReference>
<dbReference type="KEGG" id="sapo:SAPIO_CDS7227"/>
<dbReference type="Gene3D" id="3.30.70.330">
    <property type="match status" value="1"/>
</dbReference>
<comment type="caution">
    <text evidence="13">The sequence shown here is derived from an EMBL/GenBank/DDBJ whole genome shotgun (WGS) entry which is preliminary data.</text>
</comment>
<keyword evidence="2 8" id="KW-0479">Metal-binding</keyword>
<protein>
    <recommendedName>
        <fullName evidence="15">CCCH zinc finger and RRM domain-containing protein</fullName>
    </recommendedName>
</protein>
<evidence type="ECO:0000256" key="1">
    <source>
        <dbReference type="ARBA" id="ARBA00022664"/>
    </source>
</evidence>
<evidence type="ECO:0000256" key="2">
    <source>
        <dbReference type="ARBA" id="ARBA00022723"/>
    </source>
</evidence>
<dbReference type="HOGENOM" id="CLU_017928_1_0_1"/>
<feature type="zinc finger region" description="C3H1-type" evidence="8">
    <location>
        <begin position="236"/>
        <end position="264"/>
    </location>
</feature>
<dbReference type="GO" id="GO:0005634">
    <property type="term" value="C:nucleus"/>
    <property type="evidence" value="ECO:0007669"/>
    <property type="project" value="TreeGrafter"/>
</dbReference>
<dbReference type="GO" id="GO:0008270">
    <property type="term" value="F:zinc ion binding"/>
    <property type="evidence" value="ECO:0007669"/>
    <property type="project" value="UniProtKB-KW"/>
</dbReference>
<dbReference type="InterPro" id="IPR036855">
    <property type="entry name" value="Znf_CCCH_sf"/>
</dbReference>
<evidence type="ECO:0000313" key="13">
    <source>
        <dbReference type="EMBL" id="KEZ41149.1"/>
    </source>
</evidence>
<dbReference type="PANTHER" id="PTHR14398:SF0">
    <property type="entry name" value="ZINC FINGER PROTEIN SWM"/>
    <property type="match status" value="1"/>
</dbReference>
<feature type="region of interest" description="Disordered" evidence="10">
    <location>
        <begin position="708"/>
        <end position="747"/>
    </location>
</feature>
<dbReference type="AlphaFoldDB" id="A0A084G1D7"/>
<dbReference type="CDD" id="cd12257">
    <property type="entry name" value="RRM1_RBM26_like"/>
    <property type="match status" value="1"/>
</dbReference>